<feature type="region of interest" description="Disordered" evidence="1">
    <location>
        <begin position="30"/>
        <end position="76"/>
    </location>
</feature>
<proteinExistence type="predicted"/>
<reference evidence="3" key="1">
    <citation type="submission" date="2010-08" db="EMBL/GenBank/DDBJ databases">
        <authorList>
            <consortium name="Caenorhabditis japonica Sequencing Consortium"/>
            <person name="Wilson R.K."/>
        </authorList>
    </citation>
    <scope>NUCLEOTIDE SEQUENCE [LARGE SCALE GENOMIC DNA]</scope>
    <source>
        <strain evidence="3">DF5081</strain>
    </source>
</reference>
<reference evidence="2" key="2">
    <citation type="submission" date="2022-06" db="UniProtKB">
        <authorList>
            <consortium name="EnsemblMetazoa"/>
        </authorList>
    </citation>
    <scope>IDENTIFICATION</scope>
    <source>
        <strain evidence="2">DF5081</strain>
    </source>
</reference>
<dbReference type="EnsemblMetazoa" id="CJA02484.1">
    <property type="protein sequence ID" value="CJA02484.1"/>
    <property type="gene ID" value="WBGene00121688"/>
</dbReference>
<accession>A0A8R1DGX9</accession>
<name>A0A8R1DGX9_CAEJA</name>
<feature type="compositionally biased region" description="Low complexity" evidence="1">
    <location>
        <begin position="30"/>
        <end position="47"/>
    </location>
</feature>
<keyword evidence="3" id="KW-1185">Reference proteome</keyword>
<organism evidence="2 3">
    <name type="scientific">Caenorhabditis japonica</name>
    <dbReference type="NCBI Taxonomy" id="281687"/>
    <lineage>
        <taxon>Eukaryota</taxon>
        <taxon>Metazoa</taxon>
        <taxon>Ecdysozoa</taxon>
        <taxon>Nematoda</taxon>
        <taxon>Chromadorea</taxon>
        <taxon>Rhabditida</taxon>
        <taxon>Rhabditina</taxon>
        <taxon>Rhabditomorpha</taxon>
        <taxon>Rhabditoidea</taxon>
        <taxon>Rhabditidae</taxon>
        <taxon>Peloderinae</taxon>
        <taxon>Caenorhabditis</taxon>
    </lineage>
</organism>
<evidence type="ECO:0000256" key="1">
    <source>
        <dbReference type="SAM" id="MobiDB-lite"/>
    </source>
</evidence>
<dbReference type="Proteomes" id="UP000005237">
    <property type="component" value="Unassembled WGS sequence"/>
</dbReference>
<evidence type="ECO:0000313" key="2">
    <source>
        <dbReference type="EnsemblMetazoa" id="CJA02484.1"/>
    </source>
</evidence>
<protein>
    <submittedName>
        <fullName evidence="2">Uncharacterized protein</fullName>
    </submittedName>
</protein>
<dbReference type="AlphaFoldDB" id="A0A8R1DGX9"/>
<sequence length="76" mass="7784">MGLVAPPNIALTVSQTPTAMSPVHPMRIVLPPAASPSSSNSSLGAANQAPISNVPKDPNAPKLPTDFSHAMSNEKK</sequence>
<evidence type="ECO:0000313" key="3">
    <source>
        <dbReference type="Proteomes" id="UP000005237"/>
    </source>
</evidence>